<feature type="domain" description="Valyl-tRNA synthetase tRNA-binding arm" evidence="14">
    <location>
        <begin position="979"/>
        <end position="1042"/>
    </location>
</feature>
<keyword evidence="4 11" id="KW-0436">Ligase</keyword>
<dbReference type="InterPro" id="IPR013155">
    <property type="entry name" value="M/V/L/I-tRNA-synth_anticd-bd"/>
</dbReference>
<reference evidence="15" key="1">
    <citation type="journal article" date="2016" name="Proc. Natl. Acad. Sci. U.S.A.">
        <title>Lipid metabolic changes in an early divergent fungus govern the establishment of a mutualistic symbiosis with endobacteria.</title>
        <authorList>
            <person name="Lastovetsky O.A."/>
            <person name="Gaspar M.L."/>
            <person name="Mondo S.J."/>
            <person name="LaButti K.M."/>
            <person name="Sandor L."/>
            <person name="Grigoriev I.V."/>
            <person name="Henry S.A."/>
            <person name="Pawlowska T.E."/>
        </authorList>
    </citation>
    <scope>NUCLEOTIDE SEQUENCE [LARGE SCALE GENOMIC DNA]</scope>
    <source>
        <strain evidence="15">ATCC 52814</strain>
    </source>
</reference>
<dbReference type="Gene3D" id="3.40.50.620">
    <property type="entry name" value="HUPs"/>
    <property type="match status" value="2"/>
</dbReference>
<evidence type="ECO:0000256" key="6">
    <source>
        <dbReference type="ARBA" id="ARBA00022840"/>
    </source>
</evidence>
<dbReference type="Pfam" id="PF10458">
    <property type="entry name" value="Val_tRNA-synt_C"/>
    <property type="match status" value="1"/>
</dbReference>
<comment type="similarity">
    <text evidence="2 11">Belongs to the class-I aminoacyl-tRNA synthetase family.</text>
</comment>
<dbReference type="Gene3D" id="3.90.740.10">
    <property type="entry name" value="Valyl/Leucyl/Isoleucyl-tRNA synthetase, editing domain"/>
    <property type="match status" value="1"/>
</dbReference>
<dbReference type="HAMAP" id="MF_02004">
    <property type="entry name" value="Val_tRNA_synth_type1"/>
    <property type="match status" value="1"/>
</dbReference>
<dbReference type="CDD" id="cd07962">
    <property type="entry name" value="Anticodon_Ia_Val"/>
    <property type="match status" value="1"/>
</dbReference>
<dbReference type="GO" id="GO:0004832">
    <property type="term" value="F:valine-tRNA ligase activity"/>
    <property type="evidence" value="ECO:0007669"/>
    <property type="project" value="UniProtKB-EC"/>
</dbReference>
<dbReference type="FunFam" id="3.90.740.10:FF:000005">
    <property type="entry name" value="Valine--tRNA ligase, mitochondrial"/>
    <property type="match status" value="1"/>
</dbReference>
<name>A0A1X0R9M5_RHIZD</name>
<dbReference type="GO" id="GO:0005829">
    <property type="term" value="C:cytosol"/>
    <property type="evidence" value="ECO:0007669"/>
    <property type="project" value="TreeGrafter"/>
</dbReference>
<feature type="domain" description="Methionyl/Valyl/Leucyl/Isoleucyl-tRNA synthetase anticodon-binding" evidence="13">
    <location>
        <begin position="742"/>
        <end position="898"/>
    </location>
</feature>
<evidence type="ECO:0000259" key="14">
    <source>
        <dbReference type="Pfam" id="PF10458"/>
    </source>
</evidence>
<dbReference type="Pfam" id="PF00133">
    <property type="entry name" value="tRNA-synt_1"/>
    <property type="match status" value="1"/>
</dbReference>
<dbReference type="PROSITE" id="PS00178">
    <property type="entry name" value="AA_TRNA_LIGASE_I"/>
    <property type="match status" value="1"/>
</dbReference>
<keyword evidence="7 11" id="KW-0648">Protein biosynthesis</keyword>
<keyword evidence="6 11" id="KW-0067">ATP-binding</keyword>
<evidence type="ECO:0000256" key="1">
    <source>
        <dbReference type="ARBA" id="ARBA00004496"/>
    </source>
</evidence>
<keyword evidence="5 11" id="KW-0547">Nucleotide-binding</keyword>
<dbReference type="NCBIfam" id="NF004349">
    <property type="entry name" value="PRK05729.1"/>
    <property type="match status" value="1"/>
</dbReference>
<evidence type="ECO:0000256" key="2">
    <source>
        <dbReference type="ARBA" id="ARBA00005594"/>
    </source>
</evidence>
<dbReference type="PANTHER" id="PTHR11946">
    <property type="entry name" value="VALYL-TRNA SYNTHETASES"/>
    <property type="match status" value="1"/>
</dbReference>
<organism evidence="15">
    <name type="scientific">Rhizopus microsporus var. microsporus</name>
    <dbReference type="NCBI Taxonomy" id="86635"/>
    <lineage>
        <taxon>Eukaryota</taxon>
        <taxon>Fungi</taxon>
        <taxon>Fungi incertae sedis</taxon>
        <taxon>Mucoromycota</taxon>
        <taxon>Mucoromycotina</taxon>
        <taxon>Mucoromycetes</taxon>
        <taxon>Mucorales</taxon>
        <taxon>Mucorineae</taxon>
        <taxon>Rhizopodaceae</taxon>
        <taxon>Rhizopus</taxon>
    </lineage>
</organism>
<evidence type="ECO:0000256" key="10">
    <source>
        <dbReference type="ARBA" id="ARBA00047552"/>
    </source>
</evidence>
<dbReference type="InterPro" id="IPR019499">
    <property type="entry name" value="Val-tRNA_synth_tRNA-bd"/>
</dbReference>
<accession>A0A1X0R9M5</accession>
<dbReference type="NCBIfam" id="TIGR00422">
    <property type="entry name" value="valS"/>
    <property type="match status" value="1"/>
</dbReference>
<comment type="catalytic activity">
    <reaction evidence="10">
        <text>tRNA(Val) + L-valine + ATP = L-valyl-tRNA(Val) + AMP + diphosphate</text>
        <dbReference type="Rhea" id="RHEA:10704"/>
        <dbReference type="Rhea" id="RHEA-COMP:9672"/>
        <dbReference type="Rhea" id="RHEA-COMP:9708"/>
        <dbReference type="ChEBI" id="CHEBI:30616"/>
        <dbReference type="ChEBI" id="CHEBI:33019"/>
        <dbReference type="ChEBI" id="CHEBI:57762"/>
        <dbReference type="ChEBI" id="CHEBI:78442"/>
        <dbReference type="ChEBI" id="CHEBI:78537"/>
        <dbReference type="ChEBI" id="CHEBI:456215"/>
        <dbReference type="EC" id="6.1.1.9"/>
    </reaction>
</comment>
<dbReference type="Gene3D" id="1.10.730.10">
    <property type="entry name" value="Isoleucyl-tRNA Synthetase, Domain 1"/>
    <property type="match status" value="1"/>
</dbReference>
<dbReference type="OrthoDB" id="629407at2759"/>
<dbReference type="InterPro" id="IPR009080">
    <property type="entry name" value="tRNAsynth_Ia_anticodon-bd"/>
</dbReference>
<dbReference type="Proteomes" id="UP000242414">
    <property type="component" value="Unassembled WGS sequence"/>
</dbReference>
<dbReference type="InterPro" id="IPR002303">
    <property type="entry name" value="Valyl-tRNA_ligase"/>
</dbReference>
<keyword evidence="8 11" id="KW-0030">Aminoacyl-tRNA synthetase</keyword>
<proteinExistence type="inferred from homology"/>
<dbReference type="Pfam" id="PF08264">
    <property type="entry name" value="Anticodon_1"/>
    <property type="match status" value="1"/>
</dbReference>
<dbReference type="InterPro" id="IPR001412">
    <property type="entry name" value="aa-tRNA-synth_I_CS"/>
</dbReference>
<dbReference type="EC" id="6.1.1.9" evidence="3"/>
<evidence type="ECO:0000256" key="9">
    <source>
        <dbReference type="ARBA" id="ARBA00029936"/>
    </source>
</evidence>
<dbReference type="VEuPathDB" id="FungiDB:BCV72DRAFT_303423"/>
<evidence type="ECO:0000256" key="8">
    <source>
        <dbReference type="ARBA" id="ARBA00023146"/>
    </source>
</evidence>
<dbReference type="SUPFAM" id="SSF50677">
    <property type="entry name" value="ValRS/IleRS/LeuRS editing domain"/>
    <property type="match status" value="1"/>
</dbReference>
<feature type="domain" description="Aminoacyl-tRNA synthetase class Ia" evidence="12">
    <location>
        <begin position="64"/>
        <end position="697"/>
    </location>
</feature>
<evidence type="ECO:0000256" key="3">
    <source>
        <dbReference type="ARBA" id="ARBA00013169"/>
    </source>
</evidence>
<evidence type="ECO:0000259" key="13">
    <source>
        <dbReference type="Pfam" id="PF08264"/>
    </source>
</evidence>
<dbReference type="GO" id="GO:0005524">
    <property type="term" value="F:ATP binding"/>
    <property type="evidence" value="ECO:0007669"/>
    <property type="project" value="UniProtKB-KW"/>
</dbReference>
<dbReference type="InterPro" id="IPR009008">
    <property type="entry name" value="Val/Leu/Ile-tRNA-synth_edit"/>
</dbReference>
<dbReference type="GO" id="GO:0006438">
    <property type="term" value="P:valyl-tRNA aminoacylation"/>
    <property type="evidence" value="ECO:0007669"/>
    <property type="project" value="InterPro"/>
</dbReference>
<dbReference type="Gene3D" id="1.10.287.380">
    <property type="entry name" value="Valyl-tRNA synthetase, C-terminal domain"/>
    <property type="match status" value="1"/>
</dbReference>
<dbReference type="PRINTS" id="PR00986">
    <property type="entry name" value="TRNASYNTHVAL"/>
</dbReference>
<evidence type="ECO:0000313" key="15">
    <source>
        <dbReference type="EMBL" id="ORE08749.1"/>
    </source>
</evidence>
<dbReference type="PANTHER" id="PTHR11946:SF57">
    <property type="entry name" value="VALINE--TRNA LIGASE, MITOCHONDRIAL-RELATED"/>
    <property type="match status" value="1"/>
</dbReference>
<protein>
    <recommendedName>
        <fullName evidence="3">valine--tRNA ligase</fullName>
        <ecNumber evidence="3">6.1.1.9</ecNumber>
    </recommendedName>
    <alternativeName>
        <fullName evidence="9">Valyl-tRNA synthetase</fullName>
    </alternativeName>
</protein>
<dbReference type="AlphaFoldDB" id="A0A1X0R9M5"/>
<dbReference type="EMBL" id="KV921884">
    <property type="protein sequence ID" value="ORE08749.1"/>
    <property type="molecule type" value="Genomic_DNA"/>
</dbReference>
<dbReference type="InterPro" id="IPR014729">
    <property type="entry name" value="Rossmann-like_a/b/a_fold"/>
</dbReference>
<evidence type="ECO:0000259" key="12">
    <source>
        <dbReference type="Pfam" id="PF00133"/>
    </source>
</evidence>
<dbReference type="SUPFAM" id="SSF47323">
    <property type="entry name" value="Anticodon-binding domain of a subclass of class I aminoacyl-tRNA synthetases"/>
    <property type="match status" value="1"/>
</dbReference>
<dbReference type="CDD" id="cd00817">
    <property type="entry name" value="ValRS_core"/>
    <property type="match status" value="1"/>
</dbReference>
<evidence type="ECO:0000256" key="5">
    <source>
        <dbReference type="ARBA" id="ARBA00022741"/>
    </source>
</evidence>
<evidence type="ECO:0000256" key="11">
    <source>
        <dbReference type="RuleBase" id="RU363035"/>
    </source>
</evidence>
<dbReference type="InterPro" id="IPR002300">
    <property type="entry name" value="aa-tRNA-synth_Ia"/>
</dbReference>
<gene>
    <name evidence="15" type="ORF">BCV72DRAFT_303423</name>
</gene>
<dbReference type="SUPFAM" id="SSF52374">
    <property type="entry name" value="Nucleotidylyl transferase"/>
    <property type="match status" value="1"/>
</dbReference>
<comment type="subcellular location">
    <subcellularLocation>
        <location evidence="1">Cytoplasm</location>
    </subcellularLocation>
</comment>
<dbReference type="FunFam" id="3.40.50.620:FF:000020">
    <property type="entry name" value="Valine--tRNA ligase, mitochondrial"/>
    <property type="match status" value="1"/>
</dbReference>
<evidence type="ECO:0000256" key="7">
    <source>
        <dbReference type="ARBA" id="ARBA00022917"/>
    </source>
</evidence>
<dbReference type="InterPro" id="IPR033705">
    <property type="entry name" value="Anticodon_Ia_Val"/>
</dbReference>
<dbReference type="InterPro" id="IPR037118">
    <property type="entry name" value="Val-tRNA_synth_C_sf"/>
</dbReference>
<sequence>MQKHGILTRQLTTKQPRSKLLLKPHSFISFRRGFSQNVTRLLEEKKPNKPFLPTYDPKTVEEGWYDWWSKNGLFKASSADYSNKSKGPEFTMITPPPNVTGSLHIGHALTFSIEDAIVRWRRMNGYDVKWIPGIDHAGIGTQSVVEKMLMKERGLTRHDLGRDSFVKEIWNWKQTYGDRILHQMRRMGASLDWDQEFFTMDAKRSKAVQNAFMQLFKDGLIYRDTRLVNWCCALETVISDIEVDYKDIQGRTMIQLPGRSKPVEFGVLHNFSYKVADPDQNGLTELIVSTTRIETMLGDCAVAIHPDDERYKSLHGKFVYHPIHGNKIPIICDKELVDMEFGTGVVKITPAHDPNDYACARRHHLPVKSIFDKMGRLNEQCGIMEWVGRDRFDVREGVIEKLKELGSYKGRDDKHVMRIALCSRSGDIIEPLLQPQWYLNCRELANVSKKQVEEGKMRILPETYTQEWYRWLDNIQDWCISRQLWWGHRIPAYQIRLNEHHDQDLWVTGNDTEDARLNAKRLLADKGYSKNTPFELKKDDDVLDTWFSSGLLPLSALGWDGVQNKTIPDRYPLQVMETGFDILFFWVARMAMLANYFTEHKPPFETIFLHPMVRDAQGRKMSKSLGNVIDPLHVIEGVSLERMKQDLLKSNLPQKEISTSVKNLEKEYPHGIPSCGTDSLRFALIQYTQQSRQINLDISNVIQTTHFCNKLWNLFKYGLNKLDENNIDYKSIDKDQLSLVNRFILSRMANTVSKCQTSFESFRLFEAADALKRFIVEDVCDVYVEFSKSVLNPHNEDEQDKMNTMKILYACMDVSLRLAHPFMPFVTEELWQQTRSRLPILHGRNTPSIMVEEYPDPNEFSQFYDNGVENHFKVILSIIHASRSLRQGHQISISKKLPFIIWCNEFDLISGPLQSYTKEIKKFTKASSVEINDKQPNDMHSYTVKVINENLKIFVPTTDIIKAQLENAAAKGTDMSMAIEHKNKQLTKKLNKIMNDVEKLQVRMSQNGYSDSVPESIQEKNKQRLIMLHLERDTLENDLRLLQTIINKEH</sequence>
<evidence type="ECO:0000256" key="4">
    <source>
        <dbReference type="ARBA" id="ARBA00022598"/>
    </source>
</evidence>
<dbReference type="GO" id="GO:0002161">
    <property type="term" value="F:aminoacyl-tRNA deacylase activity"/>
    <property type="evidence" value="ECO:0007669"/>
    <property type="project" value="InterPro"/>
</dbReference>